<comment type="caution">
    <text evidence="1">The sequence shown here is derived from an EMBL/GenBank/DDBJ whole genome shotgun (WGS) entry which is preliminary data.</text>
</comment>
<organism evidence="1 2">
    <name type="scientific">Pantoea cypripedii</name>
    <name type="common">Pectobacterium cypripedii</name>
    <name type="synonym">Erwinia cypripedii</name>
    <dbReference type="NCBI Taxonomy" id="55209"/>
    <lineage>
        <taxon>Bacteria</taxon>
        <taxon>Pseudomonadati</taxon>
        <taxon>Pseudomonadota</taxon>
        <taxon>Gammaproteobacteria</taxon>
        <taxon>Enterobacterales</taxon>
        <taxon>Erwiniaceae</taxon>
        <taxon>Pantoea</taxon>
    </lineage>
</organism>
<dbReference type="STRING" id="55209.HA50_27410"/>
<dbReference type="EMBL" id="MLJI01000002">
    <property type="protein sequence ID" value="ORM90259.1"/>
    <property type="molecule type" value="Genomic_DNA"/>
</dbReference>
<dbReference type="Proteomes" id="UP000193749">
    <property type="component" value="Unassembled WGS sequence"/>
</dbReference>
<dbReference type="RefSeq" id="WP_084880084.1">
    <property type="nucleotide sequence ID" value="NZ_JAGGMY010000001.1"/>
</dbReference>
<accession>A0A1X1EMY6</accession>
<evidence type="ECO:0000313" key="2">
    <source>
        <dbReference type="Proteomes" id="UP000193749"/>
    </source>
</evidence>
<dbReference type="PANTHER" id="PTHR34413:SF2">
    <property type="entry name" value="PROPHAGE TAIL FIBER ASSEMBLY PROTEIN HOMOLOG TFAE-RELATED"/>
    <property type="match status" value="1"/>
</dbReference>
<name>A0A1X1EMY6_PANCY</name>
<dbReference type="PANTHER" id="PTHR34413">
    <property type="entry name" value="PROPHAGE TAIL FIBER ASSEMBLY PROTEIN HOMOLOG TFAE-RELATED-RELATED"/>
    <property type="match status" value="1"/>
</dbReference>
<dbReference type="InterPro" id="IPR003458">
    <property type="entry name" value="Phage_T4_Gp38_tail_assem"/>
</dbReference>
<keyword evidence="2" id="KW-1185">Reference proteome</keyword>
<sequence>MAKVTFDKNGLAKASGTLTVYSYDAVSGGFTGASDEYLLQGLGLPANSTTTAPPEVATGSIAVWRDDAWQTVSDHRGETVYSTADGSPRLITETGDYPADTTTLKPATGFDKWDGEKWVTDADAQKLADVAEADKQKSTFISSANTTTQAWQTQLMLGIITDADKEKLTEWMKYIQDVQAVDTAAAPDNVWPDKPAV</sequence>
<evidence type="ECO:0000313" key="1">
    <source>
        <dbReference type="EMBL" id="ORM90259.1"/>
    </source>
</evidence>
<dbReference type="InterPro" id="IPR051220">
    <property type="entry name" value="TFA_Chaperone"/>
</dbReference>
<protein>
    <submittedName>
        <fullName evidence="1">Phage tail protein</fullName>
    </submittedName>
</protein>
<dbReference type="AlphaFoldDB" id="A0A1X1EMY6"/>
<dbReference type="OrthoDB" id="8596093at2"/>
<gene>
    <name evidence="1" type="ORF">HA50_27410</name>
</gene>
<reference evidence="1 2" key="1">
    <citation type="journal article" date="2017" name="Antonie Van Leeuwenhoek">
        <title>Phylogenomic resolution of the bacterial genus Pantoea and its relationship with Erwinia and Tatumella.</title>
        <authorList>
            <person name="Palmer M."/>
            <person name="Steenkamp E.T."/>
            <person name="Coetzee M.P."/>
            <person name="Chan W.Y."/>
            <person name="van Zyl E."/>
            <person name="De Maayer P."/>
            <person name="Coutinho T.A."/>
            <person name="Blom J."/>
            <person name="Smits T.H."/>
            <person name="Duffy B."/>
            <person name="Venter S.N."/>
        </authorList>
    </citation>
    <scope>NUCLEOTIDE SEQUENCE [LARGE SCALE GENOMIC DNA]</scope>
    <source>
        <strain evidence="1 2">LMG 2657</strain>
    </source>
</reference>
<proteinExistence type="predicted"/>
<dbReference type="Pfam" id="PF02413">
    <property type="entry name" value="Caudo_TAP"/>
    <property type="match status" value="1"/>
</dbReference>